<reference evidence="2 3" key="1">
    <citation type="submission" date="2023-07" db="EMBL/GenBank/DDBJ databases">
        <title>Sequencing the genomes of 1000 actinobacteria strains.</title>
        <authorList>
            <person name="Klenk H.-P."/>
        </authorList>
    </citation>
    <scope>NUCLEOTIDE SEQUENCE [LARGE SCALE GENOMIC DNA]</scope>
    <source>
        <strain evidence="2 3">DSM 19515</strain>
    </source>
</reference>
<evidence type="ECO:0000259" key="1">
    <source>
        <dbReference type="Pfam" id="PF08818"/>
    </source>
</evidence>
<proteinExistence type="predicted"/>
<comment type="caution">
    <text evidence="2">The sequence shown here is derived from an EMBL/GenBank/DDBJ whole genome shotgun (WGS) entry which is preliminary data.</text>
</comment>
<keyword evidence="3" id="KW-1185">Reference proteome</keyword>
<accession>A0ABT9PGX3</accession>
<gene>
    <name evidence="2" type="ORF">J2S45_000649</name>
</gene>
<organism evidence="2 3">
    <name type="scientific">Trueperella abortisuis</name>
    <dbReference type="NCBI Taxonomy" id="445930"/>
    <lineage>
        <taxon>Bacteria</taxon>
        <taxon>Bacillati</taxon>
        <taxon>Actinomycetota</taxon>
        <taxon>Actinomycetes</taxon>
        <taxon>Actinomycetales</taxon>
        <taxon>Actinomycetaceae</taxon>
        <taxon>Trueperella</taxon>
    </lineage>
</organism>
<feature type="domain" description="YdhG-like" evidence="1">
    <location>
        <begin position="28"/>
        <end position="121"/>
    </location>
</feature>
<name>A0ABT9PGX3_9ACTO</name>
<evidence type="ECO:0000313" key="3">
    <source>
        <dbReference type="Proteomes" id="UP001230145"/>
    </source>
</evidence>
<protein>
    <submittedName>
        <fullName evidence="2">Uncharacterized protein YdhG (YjbR/CyaY superfamily)</fullName>
    </submittedName>
</protein>
<sequence>MATIVRGDEPLADFFEPVLAKIPNNANRARAIEVLQWVERTYPRLGWRIAWNQPMATDHGTFIIGFSYAAKHIAVAGEGDVIADFAEELAARGISHGSKIFRLPWDEPIPYDFLAMVIDHNIEQKKDVTTFWRGF</sequence>
<dbReference type="Gene3D" id="3.90.1150.200">
    <property type="match status" value="1"/>
</dbReference>
<dbReference type="EMBL" id="JAUSQL010000001">
    <property type="protein sequence ID" value="MDP9831970.1"/>
    <property type="molecule type" value="Genomic_DNA"/>
</dbReference>
<dbReference type="InterPro" id="IPR014922">
    <property type="entry name" value="YdhG-like"/>
</dbReference>
<dbReference type="RefSeq" id="WP_296931760.1">
    <property type="nucleotide sequence ID" value="NZ_JAUSQL010000001.1"/>
</dbReference>
<evidence type="ECO:0000313" key="2">
    <source>
        <dbReference type="EMBL" id="MDP9831970.1"/>
    </source>
</evidence>
<dbReference type="Pfam" id="PF08818">
    <property type="entry name" value="DUF1801"/>
    <property type="match status" value="1"/>
</dbReference>
<dbReference type="SUPFAM" id="SSF159888">
    <property type="entry name" value="YdhG-like"/>
    <property type="match status" value="1"/>
</dbReference>
<dbReference type="Proteomes" id="UP001230145">
    <property type="component" value="Unassembled WGS sequence"/>
</dbReference>